<evidence type="ECO:0000256" key="1">
    <source>
        <dbReference type="SAM" id="Phobius"/>
    </source>
</evidence>
<feature type="transmembrane region" description="Helical" evidence="1">
    <location>
        <begin position="22"/>
        <end position="42"/>
    </location>
</feature>
<comment type="caution">
    <text evidence="2">The sequence shown here is derived from an EMBL/GenBank/DDBJ whole genome shotgun (WGS) entry which is preliminary data.</text>
</comment>
<reference evidence="2" key="2">
    <citation type="submission" date="2021-04" db="EMBL/GenBank/DDBJ databases">
        <authorList>
            <person name="Gilroy R."/>
        </authorList>
    </citation>
    <scope>NUCLEOTIDE SEQUENCE</scope>
    <source>
        <strain evidence="2">G4-2901</strain>
    </source>
</reference>
<evidence type="ECO:0000313" key="3">
    <source>
        <dbReference type="Proteomes" id="UP000783796"/>
    </source>
</evidence>
<dbReference type="AlphaFoldDB" id="A0A948TBQ2"/>
<name>A0A948TBQ2_9BACT</name>
<keyword evidence="1" id="KW-0472">Membrane</keyword>
<dbReference type="Proteomes" id="UP000783796">
    <property type="component" value="Unassembled WGS sequence"/>
</dbReference>
<proteinExistence type="predicted"/>
<sequence>MNIVGIYRFYADGFRSMTTGRILWIIILVKLFVMFFIIKLFFFPSFLKDKSTEEKQNYVGNELIMRSSDFYAK</sequence>
<dbReference type="EMBL" id="JAHLFW010000074">
    <property type="protein sequence ID" value="MBU3838367.1"/>
    <property type="molecule type" value="Genomic_DNA"/>
</dbReference>
<reference evidence="2" key="1">
    <citation type="journal article" date="2021" name="PeerJ">
        <title>Extensive microbial diversity within the chicken gut microbiome revealed by metagenomics and culture.</title>
        <authorList>
            <person name="Gilroy R."/>
            <person name="Ravi A."/>
            <person name="Getino M."/>
            <person name="Pursley I."/>
            <person name="Horton D.L."/>
            <person name="Alikhan N.F."/>
            <person name="Baker D."/>
            <person name="Gharbi K."/>
            <person name="Hall N."/>
            <person name="Watson M."/>
            <person name="Adriaenssens E.M."/>
            <person name="Foster-Nyarko E."/>
            <person name="Jarju S."/>
            <person name="Secka A."/>
            <person name="Antonio M."/>
            <person name="Oren A."/>
            <person name="Chaudhuri R.R."/>
            <person name="La Ragione R."/>
            <person name="Hildebrand F."/>
            <person name="Pallen M.J."/>
        </authorList>
    </citation>
    <scope>NUCLEOTIDE SEQUENCE</scope>
    <source>
        <strain evidence="2">G4-2901</strain>
    </source>
</reference>
<dbReference type="InterPro" id="IPR027853">
    <property type="entry name" value="DUF4492"/>
</dbReference>
<organism evidence="2 3">
    <name type="scientific">Candidatus Phocaeicola faecigallinarum</name>
    <dbReference type="NCBI Taxonomy" id="2838732"/>
    <lineage>
        <taxon>Bacteria</taxon>
        <taxon>Pseudomonadati</taxon>
        <taxon>Bacteroidota</taxon>
        <taxon>Bacteroidia</taxon>
        <taxon>Bacteroidales</taxon>
        <taxon>Bacteroidaceae</taxon>
        <taxon>Phocaeicola</taxon>
    </lineage>
</organism>
<protein>
    <submittedName>
        <fullName evidence="2">DUF4492 domain-containing protein</fullName>
    </submittedName>
</protein>
<keyword evidence="1" id="KW-0812">Transmembrane</keyword>
<accession>A0A948TBQ2</accession>
<keyword evidence="1" id="KW-1133">Transmembrane helix</keyword>
<gene>
    <name evidence="2" type="ORF">H9777_08675</name>
</gene>
<dbReference type="Pfam" id="PF14899">
    <property type="entry name" value="DUF4492"/>
    <property type="match status" value="1"/>
</dbReference>
<evidence type="ECO:0000313" key="2">
    <source>
        <dbReference type="EMBL" id="MBU3838367.1"/>
    </source>
</evidence>